<evidence type="ECO:0000256" key="6">
    <source>
        <dbReference type="ARBA" id="ARBA00022723"/>
    </source>
</evidence>
<dbReference type="GO" id="GO:0008168">
    <property type="term" value="F:methyltransferase activity"/>
    <property type="evidence" value="ECO:0007669"/>
    <property type="project" value="UniProtKB-KW"/>
</dbReference>
<keyword evidence="7" id="KW-0862">Zinc</keyword>
<dbReference type="PANTHER" id="PTHR46223:SF3">
    <property type="entry name" value="HISTONE-LYSINE N-METHYLTRANSFERASE SET-23"/>
    <property type="match status" value="1"/>
</dbReference>
<sequence length="282" mass="31733">MSAAGIPVNTIRWPSSKEILSNKYLQFAQGVCPDVSFGKESVPIPACSPGHAIPFFEYITSPIYHHSVRKELTETQKRSRRDCLEQSSKSSRKVLYAKTWIANPNAIAHKCHAEECRCRDLDPIHRDAAMAHGITVKIKLEHFESKGWGIVTEQDIEKGTYICSYIGELISTSEKIKRENRALMNSQFSTHILHVEKGPEFGHQTIDSSLSGNIARYFNHSCDANIGSKVAMSKYGRPMVSFFCLRNVEKGVELTFDYTEGKRSTASKHPCKCGAKKCRKFL</sequence>
<dbReference type="GO" id="GO:0032259">
    <property type="term" value="P:methylation"/>
    <property type="evidence" value="ECO:0007669"/>
    <property type="project" value="UniProtKB-KW"/>
</dbReference>
<dbReference type="PROSITE" id="PS50868">
    <property type="entry name" value="POST_SET"/>
    <property type="match status" value="1"/>
</dbReference>
<reference evidence="10" key="1">
    <citation type="submission" date="2021-01" db="EMBL/GenBank/DDBJ databases">
        <authorList>
            <person name="Corre E."/>
            <person name="Pelletier E."/>
            <person name="Niang G."/>
            <person name="Scheremetjew M."/>
            <person name="Finn R."/>
            <person name="Kale V."/>
            <person name="Holt S."/>
            <person name="Cochrane G."/>
            <person name="Meng A."/>
            <person name="Brown T."/>
            <person name="Cohen L."/>
        </authorList>
    </citation>
    <scope>NUCLEOTIDE SEQUENCE</scope>
    <source>
        <strain evidence="10">CCMP2058</strain>
    </source>
</reference>
<gene>
    <name evidence="10" type="ORF">LAMO00422_LOCUS5050</name>
</gene>
<evidence type="ECO:0000256" key="7">
    <source>
        <dbReference type="ARBA" id="ARBA00022833"/>
    </source>
</evidence>
<keyword evidence="3" id="KW-0489">Methyltransferase</keyword>
<evidence type="ECO:0000256" key="3">
    <source>
        <dbReference type="ARBA" id="ARBA00022603"/>
    </source>
</evidence>
<keyword evidence="4" id="KW-0808">Transferase</keyword>
<dbReference type="Pfam" id="PF00856">
    <property type="entry name" value="SET"/>
    <property type="match status" value="1"/>
</dbReference>
<feature type="domain" description="Post-SET" evidence="9">
    <location>
        <begin position="267"/>
        <end position="282"/>
    </location>
</feature>
<accession>A0A7S0CZF8</accession>
<dbReference type="SUPFAM" id="SSF82199">
    <property type="entry name" value="SET domain"/>
    <property type="match status" value="1"/>
</dbReference>
<dbReference type="Gene3D" id="2.170.270.10">
    <property type="entry name" value="SET domain"/>
    <property type="match status" value="1"/>
</dbReference>
<evidence type="ECO:0008006" key="11">
    <source>
        <dbReference type="Google" id="ProtNLM"/>
    </source>
</evidence>
<protein>
    <recommendedName>
        <fullName evidence="11">Histone-lysine N-methyltransferase</fullName>
    </recommendedName>
</protein>
<feature type="domain" description="SET" evidence="8">
    <location>
        <begin position="136"/>
        <end position="259"/>
    </location>
</feature>
<dbReference type="EMBL" id="HBEM01007233">
    <property type="protein sequence ID" value="CAD8438736.1"/>
    <property type="molecule type" value="Transcribed_RNA"/>
</dbReference>
<dbReference type="PANTHER" id="PTHR46223">
    <property type="entry name" value="HISTONE-LYSINE N-METHYLTRANSFERASE SUV39H"/>
    <property type="match status" value="1"/>
</dbReference>
<evidence type="ECO:0000256" key="1">
    <source>
        <dbReference type="ARBA" id="ARBA00004286"/>
    </source>
</evidence>
<keyword evidence="6" id="KW-0479">Metal-binding</keyword>
<evidence type="ECO:0000259" key="9">
    <source>
        <dbReference type="PROSITE" id="PS50868"/>
    </source>
</evidence>
<name>A0A7S0CZF8_9EUKA</name>
<dbReference type="AlphaFoldDB" id="A0A7S0CZF8"/>
<evidence type="ECO:0000259" key="8">
    <source>
        <dbReference type="PROSITE" id="PS50280"/>
    </source>
</evidence>
<dbReference type="GO" id="GO:0046872">
    <property type="term" value="F:metal ion binding"/>
    <property type="evidence" value="ECO:0007669"/>
    <property type="project" value="UniProtKB-KW"/>
</dbReference>
<dbReference type="SMART" id="SM00317">
    <property type="entry name" value="SET"/>
    <property type="match status" value="1"/>
</dbReference>
<organism evidence="10">
    <name type="scientific">Amorphochlora amoebiformis</name>
    <dbReference type="NCBI Taxonomy" id="1561963"/>
    <lineage>
        <taxon>Eukaryota</taxon>
        <taxon>Sar</taxon>
        <taxon>Rhizaria</taxon>
        <taxon>Cercozoa</taxon>
        <taxon>Chlorarachniophyceae</taxon>
        <taxon>Amorphochlora</taxon>
    </lineage>
</organism>
<dbReference type="InterPro" id="IPR046341">
    <property type="entry name" value="SET_dom_sf"/>
</dbReference>
<keyword evidence="2" id="KW-0158">Chromosome</keyword>
<dbReference type="InterPro" id="IPR001214">
    <property type="entry name" value="SET_dom"/>
</dbReference>
<evidence type="ECO:0000256" key="2">
    <source>
        <dbReference type="ARBA" id="ARBA00022454"/>
    </source>
</evidence>
<dbReference type="InterPro" id="IPR003616">
    <property type="entry name" value="Post-SET_dom"/>
</dbReference>
<evidence type="ECO:0000256" key="5">
    <source>
        <dbReference type="ARBA" id="ARBA00022691"/>
    </source>
</evidence>
<evidence type="ECO:0000256" key="4">
    <source>
        <dbReference type="ARBA" id="ARBA00022679"/>
    </source>
</evidence>
<keyword evidence="5" id="KW-0949">S-adenosyl-L-methionine</keyword>
<dbReference type="GO" id="GO:0005694">
    <property type="term" value="C:chromosome"/>
    <property type="evidence" value="ECO:0007669"/>
    <property type="project" value="UniProtKB-SubCell"/>
</dbReference>
<evidence type="ECO:0000313" key="10">
    <source>
        <dbReference type="EMBL" id="CAD8438736.1"/>
    </source>
</evidence>
<proteinExistence type="predicted"/>
<dbReference type="PROSITE" id="PS50280">
    <property type="entry name" value="SET"/>
    <property type="match status" value="1"/>
</dbReference>
<comment type="subcellular location">
    <subcellularLocation>
        <location evidence="1">Chromosome</location>
    </subcellularLocation>
</comment>
<dbReference type="InterPro" id="IPR050973">
    <property type="entry name" value="H3K9_Histone-Lys_N-MTase"/>
</dbReference>